<reference evidence="2" key="1">
    <citation type="journal article" date="2019" name="Int. J. Syst. Evol. Microbiol.">
        <title>The Global Catalogue of Microorganisms (GCM) 10K type strain sequencing project: providing services to taxonomists for standard genome sequencing and annotation.</title>
        <authorList>
            <consortium name="The Broad Institute Genomics Platform"/>
            <consortium name="The Broad Institute Genome Sequencing Center for Infectious Disease"/>
            <person name="Wu L."/>
            <person name="Ma J."/>
        </authorList>
    </citation>
    <scope>NUCLEOTIDE SEQUENCE [LARGE SCALE GENOMIC DNA]</scope>
    <source>
        <strain evidence="2">CGMCC 1.10363</strain>
    </source>
</reference>
<protein>
    <recommendedName>
        <fullName evidence="3">DNA-binding protein</fullName>
    </recommendedName>
</protein>
<proteinExistence type="predicted"/>
<organism evidence="1 2">
    <name type="scientific">Gryllotalpicola reticulitermitis</name>
    <dbReference type="NCBI Taxonomy" id="1184153"/>
    <lineage>
        <taxon>Bacteria</taxon>
        <taxon>Bacillati</taxon>
        <taxon>Actinomycetota</taxon>
        <taxon>Actinomycetes</taxon>
        <taxon>Micrococcales</taxon>
        <taxon>Microbacteriaceae</taxon>
        <taxon>Gryllotalpicola</taxon>
    </lineage>
</organism>
<evidence type="ECO:0000313" key="2">
    <source>
        <dbReference type="Proteomes" id="UP001595900"/>
    </source>
</evidence>
<gene>
    <name evidence="1" type="ORF">ACFOYW_16380</name>
</gene>
<evidence type="ECO:0008006" key="3">
    <source>
        <dbReference type="Google" id="ProtNLM"/>
    </source>
</evidence>
<accession>A0ABV8QBA6</accession>
<keyword evidence="2" id="KW-1185">Reference proteome</keyword>
<comment type="caution">
    <text evidence="1">The sequence shown here is derived from an EMBL/GenBank/DDBJ whole genome shotgun (WGS) entry which is preliminary data.</text>
</comment>
<dbReference type="RefSeq" id="WP_390231355.1">
    <property type="nucleotide sequence ID" value="NZ_JBHSCN010000006.1"/>
</dbReference>
<sequence>MSAAADQVIAALREAREGLVFFDPGDKLAYSIQDAASFAGVDATVIRAAVSRRDIVPSYVGAKPLIKIWELRRWLKSLPVAHRRR</sequence>
<dbReference type="EMBL" id="JBHSCN010000006">
    <property type="protein sequence ID" value="MFC4244953.1"/>
    <property type="molecule type" value="Genomic_DNA"/>
</dbReference>
<name>A0ABV8QBA6_9MICO</name>
<evidence type="ECO:0000313" key="1">
    <source>
        <dbReference type="EMBL" id="MFC4244953.1"/>
    </source>
</evidence>
<dbReference type="Proteomes" id="UP001595900">
    <property type="component" value="Unassembled WGS sequence"/>
</dbReference>